<evidence type="ECO:0000313" key="3">
    <source>
        <dbReference type="EMBL" id="KAG1890668.1"/>
    </source>
</evidence>
<dbReference type="EMBL" id="JABBWK010000134">
    <property type="protein sequence ID" value="KAG1890668.1"/>
    <property type="molecule type" value="Genomic_DNA"/>
</dbReference>
<keyword evidence="1" id="KW-0507">mRNA processing</keyword>
<evidence type="ECO:0000256" key="1">
    <source>
        <dbReference type="ARBA" id="ARBA00022664"/>
    </source>
</evidence>
<dbReference type="SUPFAM" id="SSF57756">
    <property type="entry name" value="Retrovirus zinc finger-like domains"/>
    <property type="match status" value="1"/>
</dbReference>
<keyword evidence="4" id="KW-1185">Reference proteome</keyword>
<evidence type="ECO:0000256" key="2">
    <source>
        <dbReference type="SAM" id="MobiDB-lite"/>
    </source>
</evidence>
<reference evidence="3" key="1">
    <citation type="journal article" date="2020" name="New Phytol.">
        <title>Comparative genomics reveals dynamic genome evolution in host specialist ectomycorrhizal fungi.</title>
        <authorList>
            <person name="Lofgren L.A."/>
            <person name="Nguyen N.H."/>
            <person name="Vilgalys R."/>
            <person name="Ruytinx J."/>
            <person name="Liao H.L."/>
            <person name="Branco S."/>
            <person name="Kuo A."/>
            <person name="LaButti K."/>
            <person name="Lipzen A."/>
            <person name="Andreopoulos W."/>
            <person name="Pangilinan J."/>
            <person name="Riley R."/>
            <person name="Hundley H."/>
            <person name="Na H."/>
            <person name="Barry K."/>
            <person name="Grigoriev I.V."/>
            <person name="Stajich J.E."/>
            <person name="Kennedy P.G."/>
        </authorList>
    </citation>
    <scope>NUCLEOTIDE SEQUENCE</scope>
    <source>
        <strain evidence="3">FC203</strain>
    </source>
</reference>
<feature type="compositionally biased region" description="Low complexity" evidence="2">
    <location>
        <begin position="131"/>
        <end position="143"/>
    </location>
</feature>
<evidence type="ECO:0000313" key="4">
    <source>
        <dbReference type="Proteomes" id="UP001195769"/>
    </source>
</evidence>
<dbReference type="Gene3D" id="4.10.60.10">
    <property type="entry name" value="Zinc finger, CCHC-type"/>
    <property type="match status" value="1"/>
</dbReference>
<feature type="region of interest" description="Disordered" evidence="2">
    <location>
        <begin position="131"/>
        <end position="177"/>
    </location>
</feature>
<name>A0AAD4DR34_9AGAM</name>
<dbReference type="AlphaFoldDB" id="A0AAD4DR34"/>
<organism evidence="3 4">
    <name type="scientific">Suillus fuscotomentosus</name>
    <dbReference type="NCBI Taxonomy" id="1912939"/>
    <lineage>
        <taxon>Eukaryota</taxon>
        <taxon>Fungi</taxon>
        <taxon>Dikarya</taxon>
        <taxon>Basidiomycota</taxon>
        <taxon>Agaricomycotina</taxon>
        <taxon>Agaricomycetes</taxon>
        <taxon>Agaricomycetidae</taxon>
        <taxon>Boletales</taxon>
        <taxon>Suillineae</taxon>
        <taxon>Suillaceae</taxon>
        <taxon>Suillus</taxon>
    </lineage>
</organism>
<dbReference type="InterPro" id="IPR036875">
    <property type="entry name" value="Znf_CCHC_sf"/>
</dbReference>
<dbReference type="Proteomes" id="UP001195769">
    <property type="component" value="Unassembled WGS sequence"/>
</dbReference>
<comment type="caution">
    <text evidence="3">The sequence shown here is derived from an EMBL/GenBank/DDBJ whole genome shotgun (WGS) entry which is preliminary data.</text>
</comment>
<sequence>MPASKKSSSSSTSSLDIHRSDLALCKRQALVEAALLSHDCILPLESFFYEDLNALAQITTFHAADLTIAYTNSMMIDNKARLVVSQQVKVKYLTLCRLMDKGIELAMALPDFPRPDDYLCSSCYSISLSPEPMTQTVPTSPSSSDDDTPIPAPPRSQLAVHSLGSPRRSRQKRRETISLSVRLSRPINYTPAPSVKEEEPEYVSQSIWAPSEETFDDRNGVDYTTITCRYCNEEGHCQIKCPKYFCRVCNKHEPHHLSANCPDLKGKHIISAKPGTHAFHYQLRQWENERDNSGPQS</sequence>
<evidence type="ECO:0008006" key="5">
    <source>
        <dbReference type="Google" id="ProtNLM"/>
    </source>
</evidence>
<protein>
    <recommendedName>
        <fullName evidence="5">CCHC-type domain-containing protein</fullName>
    </recommendedName>
</protein>
<dbReference type="GO" id="GO:0006397">
    <property type="term" value="P:mRNA processing"/>
    <property type="evidence" value="ECO:0007669"/>
    <property type="project" value="UniProtKB-KW"/>
</dbReference>
<gene>
    <name evidence="3" type="ORF">F5891DRAFT_1197882</name>
</gene>
<accession>A0AAD4DR34</accession>
<dbReference type="GO" id="GO:0008270">
    <property type="term" value="F:zinc ion binding"/>
    <property type="evidence" value="ECO:0007669"/>
    <property type="project" value="InterPro"/>
</dbReference>
<dbReference type="GeneID" id="64662850"/>
<dbReference type="RefSeq" id="XP_041217934.1">
    <property type="nucleotide sequence ID" value="XM_041368552.1"/>
</dbReference>
<proteinExistence type="predicted"/>
<dbReference type="GO" id="GO:0003676">
    <property type="term" value="F:nucleic acid binding"/>
    <property type="evidence" value="ECO:0007669"/>
    <property type="project" value="InterPro"/>
</dbReference>